<reference evidence="6" key="1">
    <citation type="journal article" date="2019" name="Int. J. Syst. Evol. Microbiol.">
        <title>The Global Catalogue of Microorganisms (GCM) 10K type strain sequencing project: providing services to taxonomists for standard genome sequencing and annotation.</title>
        <authorList>
            <consortium name="The Broad Institute Genomics Platform"/>
            <consortium name="The Broad Institute Genome Sequencing Center for Infectious Disease"/>
            <person name="Wu L."/>
            <person name="Ma J."/>
        </authorList>
    </citation>
    <scope>NUCLEOTIDE SEQUENCE [LARGE SCALE GENOMIC DNA]</scope>
    <source>
        <strain evidence="6">IBRC-M 10906</strain>
    </source>
</reference>
<dbReference type="Pfam" id="PF05719">
    <property type="entry name" value="GPP34"/>
    <property type="match status" value="1"/>
</dbReference>
<keyword evidence="2" id="KW-0333">Golgi apparatus</keyword>
<evidence type="ECO:0000256" key="4">
    <source>
        <dbReference type="ARBA" id="ARBA00023136"/>
    </source>
</evidence>
<keyword evidence="6" id="KW-1185">Reference proteome</keyword>
<dbReference type="InterPro" id="IPR038261">
    <property type="entry name" value="GPP34-like_sf"/>
</dbReference>
<dbReference type="Gene3D" id="1.10.3630.10">
    <property type="entry name" value="yeast vps74-n-term truncation variant domain like"/>
    <property type="match status" value="1"/>
</dbReference>
<proteinExistence type="predicted"/>
<organism evidence="5 6">
    <name type="scientific">Prauserella oleivorans</name>
    <dbReference type="NCBI Taxonomy" id="1478153"/>
    <lineage>
        <taxon>Bacteria</taxon>
        <taxon>Bacillati</taxon>
        <taxon>Actinomycetota</taxon>
        <taxon>Actinomycetes</taxon>
        <taxon>Pseudonocardiales</taxon>
        <taxon>Pseudonocardiaceae</taxon>
        <taxon>Prauserella</taxon>
    </lineage>
</organism>
<evidence type="ECO:0000256" key="2">
    <source>
        <dbReference type="ARBA" id="ARBA00023034"/>
    </source>
</evidence>
<keyword evidence="4" id="KW-0472">Membrane</keyword>
<keyword evidence="3" id="KW-0446">Lipid-binding</keyword>
<dbReference type="PANTHER" id="PTHR12704:SF2">
    <property type="entry name" value="GOLGI PHOSPHOPROTEIN 3 HOMOLOG SAURON"/>
    <property type="match status" value="1"/>
</dbReference>
<evidence type="ECO:0000256" key="3">
    <source>
        <dbReference type="ARBA" id="ARBA00023121"/>
    </source>
</evidence>
<evidence type="ECO:0000313" key="5">
    <source>
        <dbReference type="EMBL" id="MFD2798451.1"/>
    </source>
</evidence>
<dbReference type="Proteomes" id="UP001597478">
    <property type="component" value="Unassembled WGS sequence"/>
</dbReference>
<gene>
    <name evidence="5" type="ORF">ACFS2C_03485</name>
</gene>
<comment type="subcellular location">
    <subcellularLocation>
        <location evidence="1">Golgi apparatus membrane</location>
        <topology evidence="1">Peripheral membrane protein</topology>
        <orientation evidence="1">Cytoplasmic side</orientation>
    </subcellularLocation>
</comment>
<name>A0ABW5W4E8_9PSEU</name>
<protein>
    <submittedName>
        <fullName evidence="5">GPP34 family phosphoprotein</fullName>
    </submittedName>
</protein>
<evidence type="ECO:0000313" key="6">
    <source>
        <dbReference type="Proteomes" id="UP001597478"/>
    </source>
</evidence>
<evidence type="ECO:0000256" key="1">
    <source>
        <dbReference type="ARBA" id="ARBA00004255"/>
    </source>
</evidence>
<dbReference type="InterPro" id="IPR008628">
    <property type="entry name" value="GPP34-like"/>
</dbReference>
<accession>A0ABW5W4E8</accession>
<dbReference type="EMBL" id="JBHUOF010000003">
    <property type="protein sequence ID" value="MFD2798451.1"/>
    <property type="molecule type" value="Genomic_DNA"/>
</dbReference>
<sequence length="225" mass="23875">MLIAEDLLLLVFDDDAGTPISGVHNLEYSLAGALLIELTQLGRVDITTEADAGRPGRLVLRDPTPTGLPALDDALAKLATMQGRKPKDVIGPLAGNRLSERLLTGLADRGILRREQGKVLKLFPVTRWPAADSRHEEQTRAELARVLVDGEQPSGRAAALIALLAGMGVVKRAVETDDPKAAERRAKEIAEGNWASEATHKAVEEVTAAVMTAVFVPTIIAAGSA</sequence>
<dbReference type="PANTHER" id="PTHR12704">
    <property type="entry name" value="TRANS-GOLGI PROTEIN GMX33"/>
    <property type="match status" value="1"/>
</dbReference>
<dbReference type="RefSeq" id="WP_377384162.1">
    <property type="nucleotide sequence ID" value="NZ_JBHSAN010000001.1"/>
</dbReference>
<comment type="caution">
    <text evidence="5">The sequence shown here is derived from an EMBL/GenBank/DDBJ whole genome shotgun (WGS) entry which is preliminary data.</text>
</comment>